<dbReference type="Proteomes" id="UP001227268">
    <property type="component" value="Unassembled WGS sequence"/>
</dbReference>
<organism evidence="1 2">
    <name type="scientific">Naganishia friedmannii</name>
    <dbReference type="NCBI Taxonomy" id="89922"/>
    <lineage>
        <taxon>Eukaryota</taxon>
        <taxon>Fungi</taxon>
        <taxon>Dikarya</taxon>
        <taxon>Basidiomycota</taxon>
        <taxon>Agaricomycotina</taxon>
        <taxon>Tremellomycetes</taxon>
        <taxon>Filobasidiales</taxon>
        <taxon>Filobasidiaceae</taxon>
        <taxon>Naganishia</taxon>
    </lineage>
</organism>
<evidence type="ECO:0000313" key="1">
    <source>
        <dbReference type="EMBL" id="KAJ9108969.1"/>
    </source>
</evidence>
<reference evidence="1" key="1">
    <citation type="submission" date="2023-04" db="EMBL/GenBank/DDBJ databases">
        <title>Draft Genome sequencing of Naganishia species isolated from polar environments using Oxford Nanopore Technology.</title>
        <authorList>
            <person name="Leo P."/>
            <person name="Venkateswaran K."/>
        </authorList>
    </citation>
    <scope>NUCLEOTIDE SEQUENCE</scope>
    <source>
        <strain evidence="1">MNA-CCFEE 5423</strain>
    </source>
</reference>
<gene>
    <name evidence="1" type="ORF">QFC21_000292</name>
</gene>
<keyword evidence="2" id="KW-1185">Reference proteome</keyword>
<name>A0ACC2WB31_9TREE</name>
<comment type="caution">
    <text evidence="1">The sequence shown here is derived from an EMBL/GenBank/DDBJ whole genome shotgun (WGS) entry which is preliminary data.</text>
</comment>
<proteinExistence type="predicted"/>
<sequence>MQQYPADYAIGIYPSTTVKASSPALLSSASANHTLHSGRSQDVAETLSIAKISDDTCRAVAGDVEYRINLVAQEAQKFMRHAKRTTLMPQDVDYALQALNVQPLLHPPYPLHKPSFVPVYAPDAASGSNAASSSSQQPQLYFLRDEEIDLVSYLKGIHPAAGSSTVNGKHIPLGDAAKRGKNAGVRWKAHWLAVEGVQPLVKENPISQIQDDRSGTGVGVGMGNNLSSQHNSAPALSSAAAAARRRKLQASVSAAKTHLSQELLLFFTRITEALVPNPALPALRRADNPGTPRTAGLEPSTPLTATSLPMADFTESERSRQASLATLRLDPSLSDLLPYLVRWLSEMIMVSINGGTEGRTTTELEYLLDGMEALIANSALFIEPYLHQMLPPIMSILLSVPLGSESSAVATKTSTSDLRRKASDLLGTLMKTYGPDYETLIPRVTQTLQKALASPASFKSTTPTGILGTRQLVSSHGRYQGALLGLAAISNQAFLRSLLGADARGLKMLGEELESATASERESVVRLTMDLLTQTLGNDDNRDAIDVDVDESAVIAHFGNVFGRALAENARLAGGIERYLKQDV</sequence>
<evidence type="ECO:0000313" key="2">
    <source>
        <dbReference type="Proteomes" id="UP001227268"/>
    </source>
</evidence>
<protein>
    <submittedName>
        <fullName evidence="1">Uncharacterized protein</fullName>
    </submittedName>
</protein>
<dbReference type="EMBL" id="JASBWT010000001">
    <property type="protein sequence ID" value="KAJ9108969.1"/>
    <property type="molecule type" value="Genomic_DNA"/>
</dbReference>
<accession>A0ACC2WB31</accession>